<dbReference type="Proteomes" id="UP000260983">
    <property type="component" value="Unassembled WGS sequence"/>
</dbReference>
<evidence type="ECO:0000256" key="2">
    <source>
        <dbReference type="ARBA" id="ARBA00022692"/>
    </source>
</evidence>
<feature type="transmembrane region" description="Helical" evidence="5">
    <location>
        <begin position="130"/>
        <end position="153"/>
    </location>
</feature>
<evidence type="ECO:0000256" key="3">
    <source>
        <dbReference type="ARBA" id="ARBA00022989"/>
    </source>
</evidence>
<proteinExistence type="predicted"/>
<gene>
    <name evidence="7" type="ORF">DXB65_03535</name>
</gene>
<dbReference type="GO" id="GO:0016020">
    <property type="term" value="C:membrane"/>
    <property type="evidence" value="ECO:0007669"/>
    <property type="project" value="UniProtKB-SubCell"/>
</dbReference>
<evidence type="ECO:0000256" key="5">
    <source>
        <dbReference type="SAM" id="Phobius"/>
    </source>
</evidence>
<keyword evidence="2 5" id="KW-0812">Transmembrane</keyword>
<protein>
    <recommendedName>
        <fullName evidence="6">RDD domain-containing protein</fullName>
    </recommendedName>
</protein>
<keyword evidence="3 5" id="KW-1133">Transmembrane helix</keyword>
<name>A0A3E5BP46_9BACE</name>
<reference evidence="7 8" key="1">
    <citation type="submission" date="2018-08" db="EMBL/GenBank/DDBJ databases">
        <title>A genome reference for cultivated species of the human gut microbiota.</title>
        <authorList>
            <person name="Zou Y."/>
            <person name="Xue W."/>
            <person name="Luo G."/>
        </authorList>
    </citation>
    <scope>NUCLEOTIDE SEQUENCE [LARGE SCALE GENOMIC DNA]</scope>
    <source>
        <strain evidence="7 8">OM05-15BH</strain>
    </source>
</reference>
<evidence type="ECO:0000256" key="1">
    <source>
        <dbReference type="ARBA" id="ARBA00004141"/>
    </source>
</evidence>
<sequence>MNIRLKRFMAFFIDVVIAALLAILVNSILVLFNMRVITPMVAIFGWFILICKDCFRGASFGRRIIGIQVVDTDTRQIASPLKCVVRNLFYFLTFIEFIVMHYSSNGLRLGDYAAHTQVALYNKTLRSPKFLQSISAIGYVLIGLILFEIFFYCRASSLGLWGLLYQ</sequence>
<dbReference type="Pfam" id="PF06271">
    <property type="entry name" value="RDD"/>
    <property type="match status" value="1"/>
</dbReference>
<dbReference type="AlphaFoldDB" id="A0A3E5BP46"/>
<dbReference type="InterPro" id="IPR010432">
    <property type="entry name" value="RDD"/>
</dbReference>
<comment type="caution">
    <text evidence="7">The sequence shown here is derived from an EMBL/GenBank/DDBJ whole genome shotgun (WGS) entry which is preliminary data.</text>
</comment>
<dbReference type="RefSeq" id="WP_117723350.1">
    <property type="nucleotide sequence ID" value="NZ_QSUL01000002.1"/>
</dbReference>
<keyword evidence="4 5" id="KW-0472">Membrane</keyword>
<evidence type="ECO:0000313" key="7">
    <source>
        <dbReference type="EMBL" id="RGN39412.1"/>
    </source>
</evidence>
<feature type="domain" description="RDD" evidence="6">
    <location>
        <begin position="6"/>
        <end position="150"/>
    </location>
</feature>
<comment type="subcellular location">
    <subcellularLocation>
        <location evidence="1">Membrane</location>
        <topology evidence="1">Multi-pass membrane protein</topology>
    </subcellularLocation>
</comment>
<accession>A0A3E5BP46</accession>
<organism evidence="7 8">
    <name type="scientific">Bacteroides oleiciplenus</name>
    <dbReference type="NCBI Taxonomy" id="626931"/>
    <lineage>
        <taxon>Bacteria</taxon>
        <taxon>Pseudomonadati</taxon>
        <taxon>Bacteroidota</taxon>
        <taxon>Bacteroidia</taxon>
        <taxon>Bacteroidales</taxon>
        <taxon>Bacteroidaceae</taxon>
        <taxon>Bacteroides</taxon>
    </lineage>
</organism>
<dbReference type="EMBL" id="QSUL01000002">
    <property type="protein sequence ID" value="RGN39412.1"/>
    <property type="molecule type" value="Genomic_DNA"/>
</dbReference>
<evidence type="ECO:0000259" key="6">
    <source>
        <dbReference type="Pfam" id="PF06271"/>
    </source>
</evidence>
<evidence type="ECO:0000313" key="8">
    <source>
        <dbReference type="Proteomes" id="UP000260983"/>
    </source>
</evidence>
<evidence type="ECO:0000256" key="4">
    <source>
        <dbReference type="ARBA" id="ARBA00023136"/>
    </source>
</evidence>
<feature type="transmembrane region" description="Helical" evidence="5">
    <location>
        <begin position="84"/>
        <end position="102"/>
    </location>
</feature>
<feature type="transmembrane region" description="Helical" evidence="5">
    <location>
        <begin position="12"/>
        <end position="31"/>
    </location>
</feature>